<keyword evidence="4" id="KW-1185">Reference proteome</keyword>
<dbReference type="GO" id="GO:0007218">
    <property type="term" value="P:neuropeptide signaling pathway"/>
    <property type="evidence" value="ECO:0007669"/>
    <property type="project" value="UniProtKB-KW"/>
</dbReference>
<dbReference type="EMBL" id="BGZK01001982">
    <property type="protein sequence ID" value="GBP89201.1"/>
    <property type="molecule type" value="Genomic_DNA"/>
</dbReference>
<comment type="caution">
    <text evidence="3">The sequence shown here is derived from an EMBL/GenBank/DDBJ whole genome shotgun (WGS) entry which is preliminary data.</text>
</comment>
<dbReference type="AlphaFoldDB" id="A0A4C1ZK05"/>
<organism evidence="3 4">
    <name type="scientific">Eumeta variegata</name>
    <name type="common">Bagworm moth</name>
    <name type="synonym">Eumeta japonica</name>
    <dbReference type="NCBI Taxonomy" id="151549"/>
    <lineage>
        <taxon>Eukaryota</taxon>
        <taxon>Metazoa</taxon>
        <taxon>Ecdysozoa</taxon>
        <taxon>Arthropoda</taxon>
        <taxon>Hexapoda</taxon>
        <taxon>Insecta</taxon>
        <taxon>Pterygota</taxon>
        <taxon>Neoptera</taxon>
        <taxon>Endopterygota</taxon>
        <taxon>Lepidoptera</taxon>
        <taxon>Glossata</taxon>
        <taxon>Ditrysia</taxon>
        <taxon>Tineoidea</taxon>
        <taxon>Psychidae</taxon>
        <taxon>Oiketicinae</taxon>
        <taxon>Eumeta</taxon>
    </lineage>
</organism>
<evidence type="ECO:0000313" key="4">
    <source>
        <dbReference type="Proteomes" id="UP000299102"/>
    </source>
</evidence>
<evidence type="ECO:0000256" key="2">
    <source>
        <dbReference type="SAM" id="SignalP"/>
    </source>
</evidence>
<evidence type="ECO:0000313" key="3">
    <source>
        <dbReference type="EMBL" id="GBP89201.1"/>
    </source>
</evidence>
<dbReference type="Proteomes" id="UP000299102">
    <property type="component" value="Unassembled WGS sequence"/>
</dbReference>
<name>A0A4C1ZK05_EUMVA</name>
<dbReference type="OrthoDB" id="6350276at2759"/>
<feature type="chain" id="PRO_5020024637" evidence="2">
    <location>
        <begin position="20"/>
        <end position="212"/>
    </location>
</feature>
<feature type="signal peptide" evidence="2">
    <location>
        <begin position="1"/>
        <end position="19"/>
    </location>
</feature>
<feature type="region of interest" description="Disordered" evidence="1">
    <location>
        <begin position="154"/>
        <end position="212"/>
    </location>
</feature>
<sequence>MKLALLVAALAACLLPARPQHYSPKRAEMASAPFVLGSRYGRAEPSPRALAPRNDRFFMGSRYGKRSGDSSPLSSLSALLLSSPGSAVGNGAGLVCEFTGVGALYRCAHRSAQLQTPIAIGFNTPRPFRLLRRVPILRHGDAFVTNFTAAKFHTAKTRRRPRTSELKRSKARSRRPRRPPPVPRRPTPAPAANLKAGCLQRARAAGDPYDTC</sequence>
<feature type="compositionally biased region" description="Basic residues" evidence="1">
    <location>
        <begin position="169"/>
        <end position="178"/>
    </location>
</feature>
<reference evidence="3 4" key="1">
    <citation type="journal article" date="2019" name="Commun. Biol.">
        <title>The bagworm genome reveals a unique fibroin gene that provides high tensile strength.</title>
        <authorList>
            <person name="Kono N."/>
            <person name="Nakamura H."/>
            <person name="Ohtoshi R."/>
            <person name="Tomita M."/>
            <person name="Numata K."/>
            <person name="Arakawa K."/>
        </authorList>
    </citation>
    <scope>NUCLEOTIDE SEQUENCE [LARGE SCALE GENOMIC DNA]</scope>
</reference>
<evidence type="ECO:0000256" key="1">
    <source>
        <dbReference type="SAM" id="MobiDB-lite"/>
    </source>
</evidence>
<dbReference type="STRING" id="151549.A0A4C1ZK05"/>
<feature type="compositionally biased region" description="Pro residues" evidence="1">
    <location>
        <begin position="179"/>
        <end position="189"/>
    </location>
</feature>
<accession>A0A4C1ZK05</accession>
<keyword evidence="2" id="KW-0732">Signal</keyword>
<keyword evidence="3" id="KW-0527">Neuropeptide</keyword>
<gene>
    <name evidence="3" type="primary">RYa</name>
    <name evidence="3" type="ORF">EVAR_60380_1</name>
</gene>
<protein>
    <submittedName>
        <fullName evidence="3">RYamide neuropeptides</fullName>
    </submittedName>
</protein>
<proteinExistence type="predicted"/>